<gene>
    <name evidence="1" type="ORF">SOASR030_28410</name>
</gene>
<keyword evidence="2" id="KW-1185">Reference proteome</keyword>
<accession>A0AAV5N6Z7</accession>
<comment type="caution">
    <text evidence="1">The sequence shown here is derived from an EMBL/GenBank/DDBJ whole genome shotgun (WGS) entry which is preliminary data.</text>
</comment>
<sequence length="238" mass="27915">MTDYRAHFQRVSTLSAARREQMADIYFQSYAGSDASRFMSDLADKDEALLLEYRGRLVGFSSVQFYEHERALIVYSGDTIVMPEHWMQQTLHRVWISRMALLYKQHPQKRLYWFLLVKGLRTYKYLKAFAKTFYPHWQRDEPELQRLADALASKKFGALYNPQSGVVECPPHYGYLKEALADIAPTLHGRPEVDFFLQKNPHYSLGHELVCLCEIAPDNLAARYQKLFINPDVEFYDE</sequence>
<evidence type="ECO:0008006" key="3">
    <source>
        <dbReference type="Google" id="ProtNLM"/>
    </source>
</evidence>
<name>A0AAV5N6Z7_9GAMM</name>
<dbReference type="EMBL" id="BRLH01000008">
    <property type="protein sequence ID" value="GKX56729.1"/>
    <property type="molecule type" value="Genomic_DNA"/>
</dbReference>
<proteinExistence type="predicted"/>
<dbReference type="AlphaFoldDB" id="A0AAV5N6Z7"/>
<protein>
    <recommendedName>
        <fullName evidence="3">GNAT family N-acetyltransferase</fullName>
    </recommendedName>
</protein>
<dbReference type="Proteomes" id="UP001058124">
    <property type="component" value="Unassembled WGS sequence"/>
</dbReference>
<evidence type="ECO:0000313" key="1">
    <source>
        <dbReference type="EMBL" id="GKX56729.1"/>
    </source>
</evidence>
<reference evidence="1" key="1">
    <citation type="submission" date="2022-06" db="EMBL/GenBank/DDBJ databases">
        <title>Draft genome sequences of Leminorella grimontii str. JCM5902.</title>
        <authorList>
            <person name="Wakabayashi Y."/>
            <person name="Kojima K."/>
        </authorList>
    </citation>
    <scope>NUCLEOTIDE SEQUENCE</scope>
    <source>
        <strain evidence="1">JCM 5902</strain>
    </source>
</reference>
<dbReference type="RefSeq" id="WP_036024253.1">
    <property type="nucleotide sequence ID" value="NZ_BRLH01000008.1"/>
</dbReference>
<evidence type="ECO:0000313" key="2">
    <source>
        <dbReference type="Proteomes" id="UP001058124"/>
    </source>
</evidence>
<organism evidence="1 2">
    <name type="scientific">Leminorella grimontii</name>
    <dbReference type="NCBI Taxonomy" id="82981"/>
    <lineage>
        <taxon>Bacteria</taxon>
        <taxon>Pseudomonadati</taxon>
        <taxon>Pseudomonadota</taxon>
        <taxon>Gammaproteobacteria</taxon>
        <taxon>Enterobacterales</taxon>
        <taxon>Budviciaceae</taxon>
        <taxon>Leminorella</taxon>
    </lineage>
</organism>